<organism evidence="2">
    <name type="scientific">uncultured bacterium</name>
    <name type="common">gcode 4</name>
    <dbReference type="NCBI Taxonomy" id="1234023"/>
    <lineage>
        <taxon>Bacteria</taxon>
        <taxon>environmental samples</taxon>
    </lineage>
</organism>
<feature type="transmembrane region" description="Helical" evidence="1">
    <location>
        <begin position="123"/>
        <end position="149"/>
    </location>
</feature>
<proteinExistence type="predicted"/>
<protein>
    <submittedName>
        <fullName evidence="2">Uncharacterized protein</fullName>
    </submittedName>
</protein>
<comment type="caution">
    <text evidence="2">The sequence shown here is derived from an EMBL/GenBank/DDBJ whole genome shotgun (WGS) entry which is preliminary data.</text>
</comment>
<dbReference type="AlphaFoldDB" id="K2BB18"/>
<keyword evidence="1" id="KW-1133">Transmembrane helix</keyword>
<accession>K2BB18</accession>
<keyword evidence="1" id="KW-0812">Transmembrane</keyword>
<evidence type="ECO:0000256" key="1">
    <source>
        <dbReference type="SAM" id="Phobius"/>
    </source>
</evidence>
<dbReference type="EMBL" id="AMFJ01021659">
    <property type="protein sequence ID" value="EKD65958.1"/>
    <property type="molecule type" value="Genomic_DNA"/>
</dbReference>
<reference evidence="2" key="1">
    <citation type="journal article" date="2012" name="Science">
        <title>Fermentation, hydrogen, and sulfur metabolism in multiple uncultivated bacterial phyla.</title>
        <authorList>
            <person name="Wrighton K.C."/>
            <person name="Thomas B.C."/>
            <person name="Sharon I."/>
            <person name="Miller C.S."/>
            <person name="Castelle C.J."/>
            <person name="VerBerkmoes N.C."/>
            <person name="Wilkins M.J."/>
            <person name="Hettich R.L."/>
            <person name="Lipton M.S."/>
            <person name="Williams K.H."/>
            <person name="Long P.E."/>
            <person name="Banfield J.F."/>
        </authorList>
    </citation>
    <scope>NUCLEOTIDE SEQUENCE [LARGE SCALE GENOMIC DNA]</scope>
</reference>
<sequence>MAAVSIAFFKLDQAAHNQAILILILFQSGQGILSGIYFGASRASFQIEAQKSAIGFTAFQVISFDWRAAITAIQRITRARTFIIIVDIIHFHISRAVLIPEVVSFVRTHTVLNVTAVGSFQNTKVWVCVSLLVVIFTLSHFIAHVASLFQLRALIVALRKTSQKDKAADTYTGTKAKDINFCIVMCFSNFLKPSHHLPVKNHVRAKSGENIAYNQSITALLNKA</sequence>
<gene>
    <name evidence="2" type="ORF">ACD_49C00073G0001</name>
</gene>
<feature type="transmembrane region" description="Helical" evidence="1">
    <location>
        <begin position="20"/>
        <end position="40"/>
    </location>
</feature>
<keyword evidence="1" id="KW-0472">Membrane</keyword>
<evidence type="ECO:0000313" key="2">
    <source>
        <dbReference type="EMBL" id="EKD65958.1"/>
    </source>
</evidence>
<name>K2BB18_9BACT</name>